<dbReference type="InterPro" id="IPR018356">
    <property type="entry name" value="Tscrpt_reg_HTH_DeoR_CS"/>
</dbReference>
<dbReference type="Proteomes" id="UP000648663">
    <property type="component" value="Unassembled WGS sequence"/>
</dbReference>
<dbReference type="GO" id="GO:0003700">
    <property type="term" value="F:DNA-binding transcription factor activity"/>
    <property type="evidence" value="ECO:0007669"/>
    <property type="project" value="InterPro"/>
</dbReference>
<comment type="caution">
    <text evidence="6">The sequence shown here is derived from an EMBL/GenBank/DDBJ whole genome shotgun (WGS) entry which is preliminary data.</text>
</comment>
<keyword evidence="8" id="KW-1185">Reference proteome</keyword>
<protein>
    <submittedName>
        <fullName evidence="5">DeoR family transcriptional regulator</fullName>
    </submittedName>
    <submittedName>
        <fullName evidence="6">DeoR/GlpR family transcriptional regulator of sugar metabolism</fullName>
    </submittedName>
</protein>
<evidence type="ECO:0000256" key="3">
    <source>
        <dbReference type="ARBA" id="ARBA00023163"/>
    </source>
</evidence>
<gene>
    <name evidence="5" type="primary">fruR</name>
    <name evidence="6" type="ORF">FB380_001390</name>
    <name evidence="5" type="ORF">GCM10011589_03620</name>
</gene>
<dbReference type="RefSeq" id="WP_166754449.1">
    <property type="nucleotide sequence ID" value="NZ_BAABJU010000001.1"/>
</dbReference>
<sequence>MDEITRSEAILSRLESDGRVLVRTLASQLGVSTVTIRKDLESLEQRSALRRVRGGAVATRPADEGTFDTRLRHHRAEKEAIAYAVAPLVRDGDVIALDSSTTCHYLANQLLDRRGLVVVTNSLPIATLLCERTDANVLLPGGVVRRSARSLVGLVGDVLVGRGPIDRGFLGAHSITAHHGLLDLAGEEAQAKKYLANACREVYGLIDSSKFGSFSIHPCVPIERLTAVYTDSGVDPAAVASITAAGTRVHVVGLDDAS</sequence>
<evidence type="ECO:0000256" key="2">
    <source>
        <dbReference type="ARBA" id="ARBA00023125"/>
    </source>
</evidence>
<evidence type="ECO:0000313" key="8">
    <source>
        <dbReference type="Proteomes" id="UP000648663"/>
    </source>
</evidence>
<dbReference type="InterPro" id="IPR036390">
    <property type="entry name" value="WH_DNA-bd_sf"/>
</dbReference>
<reference evidence="5" key="1">
    <citation type="journal article" date="2014" name="Int. J. Syst. Evol. Microbiol.">
        <title>Complete genome of a new Firmicutes species belonging to the dominant human colonic microbiota ('Ruminococcus bicirculans') reveals two chromosomes and a selective capacity to utilize plant glucans.</title>
        <authorList>
            <consortium name="NISC Comparative Sequencing Program"/>
            <person name="Wegmann U."/>
            <person name="Louis P."/>
            <person name="Goesmann A."/>
            <person name="Henrissat B."/>
            <person name="Duncan S.H."/>
            <person name="Flint H.J."/>
        </authorList>
    </citation>
    <scope>NUCLEOTIDE SEQUENCE</scope>
    <source>
        <strain evidence="5">CGMCC 4.5581</strain>
    </source>
</reference>
<dbReference type="PRINTS" id="PR00037">
    <property type="entry name" value="HTHLACR"/>
</dbReference>
<dbReference type="PANTHER" id="PTHR30363">
    <property type="entry name" value="HTH-TYPE TRANSCRIPTIONAL REGULATOR SRLR-RELATED"/>
    <property type="match status" value="1"/>
</dbReference>
<evidence type="ECO:0000259" key="4">
    <source>
        <dbReference type="PROSITE" id="PS51000"/>
    </source>
</evidence>
<dbReference type="GO" id="GO:0003677">
    <property type="term" value="F:DNA binding"/>
    <property type="evidence" value="ECO:0007669"/>
    <property type="project" value="UniProtKB-KW"/>
</dbReference>
<evidence type="ECO:0000313" key="7">
    <source>
        <dbReference type="Proteomes" id="UP000552836"/>
    </source>
</evidence>
<dbReference type="InterPro" id="IPR036388">
    <property type="entry name" value="WH-like_DNA-bd_sf"/>
</dbReference>
<dbReference type="Gene3D" id="3.40.50.1360">
    <property type="match status" value="1"/>
</dbReference>
<evidence type="ECO:0000313" key="5">
    <source>
        <dbReference type="EMBL" id="GGL50590.1"/>
    </source>
</evidence>
<reference evidence="6 7" key="3">
    <citation type="submission" date="2020-02" db="EMBL/GenBank/DDBJ databases">
        <title>Sequencing the genomes of 1000 actinobacteria strains.</title>
        <authorList>
            <person name="Klenk H.-P."/>
        </authorList>
    </citation>
    <scope>NUCLEOTIDE SEQUENCE [LARGE SCALE GENOMIC DNA]</scope>
    <source>
        <strain evidence="6 7">DSM 45201</strain>
    </source>
</reference>
<dbReference type="EMBL" id="BMMI01000001">
    <property type="protein sequence ID" value="GGL50590.1"/>
    <property type="molecule type" value="Genomic_DNA"/>
</dbReference>
<dbReference type="PROSITE" id="PS00894">
    <property type="entry name" value="HTH_DEOR_1"/>
    <property type="match status" value="1"/>
</dbReference>
<dbReference type="Gene3D" id="1.10.10.10">
    <property type="entry name" value="Winged helix-like DNA-binding domain superfamily/Winged helix DNA-binding domain"/>
    <property type="match status" value="1"/>
</dbReference>
<proteinExistence type="predicted"/>
<organism evidence="6 7">
    <name type="scientific">Modestobacter marinus</name>
    <dbReference type="NCBI Taxonomy" id="477641"/>
    <lineage>
        <taxon>Bacteria</taxon>
        <taxon>Bacillati</taxon>
        <taxon>Actinomycetota</taxon>
        <taxon>Actinomycetes</taxon>
        <taxon>Geodermatophilales</taxon>
        <taxon>Geodermatophilaceae</taxon>
        <taxon>Modestobacter</taxon>
    </lineage>
</organism>
<dbReference type="SUPFAM" id="SSF100950">
    <property type="entry name" value="NagB/RpiA/CoA transferase-like"/>
    <property type="match status" value="1"/>
</dbReference>
<dbReference type="Proteomes" id="UP000552836">
    <property type="component" value="Unassembled WGS sequence"/>
</dbReference>
<reference evidence="8" key="2">
    <citation type="journal article" date="2019" name="Int. J. Syst. Evol. Microbiol.">
        <title>The Global Catalogue of Microorganisms (GCM) 10K type strain sequencing project: providing services to taxonomists for standard genome sequencing and annotation.</title>
        <authorList>
            <consortium name="The Broad Institute Genomics Platform"/>
            <consortium name="The Broad Institute Genome Sequencing Center for Infectious Disease"/>
            <person name="Wu L."/>
            <person name="Ma J."/>
        </authorList>
    </citation>
    <scope>NUCLEOTIDE SEQUENCE [LARGE SCALE GENOMIC DNA]</scope>
    <source>
        <strain evidence="8">CGMCC 4.5581</strain>
    </source>
</reference>
<accession>A0A846LK51</accession>
<keyword evidence="1" id="KW-0805">Transcription regulation</keyword>
<keyword evidence="3" id="KW-0804">Transcription</keyword>
<evidence type="ECO:0000256" key="1">
    <source>
        <dbReference type="ARBA" id="ARBA00023015"/>
    </source>
</evidence>
<dbReference type="Pfam" id="PF08220">
    <property type="entry name" value="HTH_DeoR"/>
    <property type="match status" value="1"/>
</dbReference>
<dbReference type="EMBL" id="JAAMPA010000001">
    <property type="protein sequence ID" value="NIH66944.1"/>
    <property type="molecule type" value="Genomic_DNA"/>
</dbReference>
<dbReference type="InterPro" id="IPR050313">
    <property type="entry name" value="Carb_Metab_HTH_regulators"/>
</dbReference>
<dbReference type="Pfam" id="PF00455">
    <property type="entry name" value="DeoRC"/>
    <property type="match status" value="1"/>
</dbReference>
<dbReference type="SMART" id="SM01134">
    <property type="entry name" value="DeoRC"/>
    <property type="match status" value="1"/>
</dbReference>
<dbReference type="SMART" id="SM00420">
    <property type="entry name" value="HTH_DEOR"/>
    <property type="match status" value="1"/>
</dbReference>
<dbReference type="PROSITE" id="PS51000">
    <property type="entry name" value="HTH_DEOR_2"/>
    <property type="match status" value="1"/>
</dbReference>
<feature type="domain" description="HTH deoR-type" evidence="4">
    <location>
        <begin position="3"/>
        <end position="58"/>
    </location>
</feature>
<dbReference type="InterPro" id="IPR014036">
    <property type="entry name" value="DeoR-like_C"/>
</dbReference>
<evidence type="ECO:0000313" key="6">
    <source>
        <dbReference type="EMBL" id="NIH66944.1"/>
    </source>
</evidence>
<dbReference type="InterPro" id="IPR037171">
    <property type="entry name" value="NagB/RpiA_transferase-like"/>
</dbReference>
<reference evidence="5" key="4">
    <citation type="submission" date="2024-05" db="EMBL/GenBank/DDBJ databases">
        <authorList>
            <person name="Sun Q."/>
            <person name="Zhou Y."/>
        </authorList>
    </citation>
    <scope>NUCLEOTIDE SEQUENCE</scope>
    <source>
        <strain evidence="5">CGMCC 4.5581</strain>
    </source>
</reference>
<dbReference type="SUPFAM" id="SSF46785">
    <property type="entry name" value="Winged helix' DNA-binding domain"/>
    <property type="match status" value="1"/>
</dbReference>
<dbReference type="PANTHER" id="PTHR30363:SF44">
    <property type="entry name" value="AGA OPERON TRANSCRIPTIONAL REPRESSOR-RELATED"/>
    <property type="match status" value="1"/>
</dbReference>
<dbReference type="InterPro" id="IPR001034">
    <property type="entry name" value="DeoR_HTH"/>
</dbReference>
<keyword evidence="2" id="KW-0238">DNA-binding</keyword>
<name>A0A846LK51_9ACTN</name>
<dbReference type="AlphaFoldDB" id="A0A846LK51"/>